<evidence type="ECO:0000313" key="3">
    <source>
        <dbReference type="Proteomes" id="UP000762676"/>
    </source>
</evidence>
<organism evidence="2 3">
    <name type="scientific">Elysia marginata</name>
    <dbReference type="NCBI Taxonomy" id="1093978"/>
    <lineage>
        <taxon>Eukaryota</taxon>
        <taxon>Metazoa</taxon>
        <taxon>Spiralia</taxon>
        <taxon>Lophotrochozoa</taxon>
        <taxon>Mollusca</taxon>
        <taxon>Gastropoda</taxon>
        <taxon>Heterobranchia</taxon>
        <taxon>Euthyneura</taxon>
        <taxon>Panpulmonata</taxon>
        <taxon>Sacoglossa</taxon>
        <taxon>Placobranchoidea</taxon>
        <taxon>Plakobranchidae</taxon>
        <taxon>Elysia</taxon>
    </lineage>
</organism>
<evidence type="ECO:0000313" key="2">
    <source>
        <dbReference type="EMBL" id="GFS01643.1"/>
    </source>
</evidence>
<name>A0AAV4HW91_9GAST</name>
<gene>
    <name evidence="2" type="ORF">ElyMa_002843300</name>
</gene>
<sequence length="122" mass="14021">MITAKRGTHRIVRNSSYFKQIPYRQIEEGEIDTDTEDVLDDFPETHQQQYPQPHAEPRSSLPTRSPRATQARPRLTKSYSPYSSVRAWSPHSPSPTLVEQSNSPKRMQPPHSYSPTQCQTCP</sequence>
<reference evidence="2 3" key="1">
    <citation type="journal article" date="2021" name="Elife">
        <title>Chloroplast acquisition without the gene transfer in kleptoplastic sea slugs, Plakobranchus ocellatus.</title>
        <authorList>
            <person name="Maeda T."/>
            <person name="Takahashi S."/>
            <person name="Yoshida T."/>
            <person name="Shimamura S."/>
            <person name="Takaki Y."/>
            <person name="Nagai Y."/>
            <person name="Toyoda A."/>
            <person name="Suzuki Y."/>
            <person name="Arimoto A."/>
            <person name="Ishii H."/>
            <person name="Satoh N."/>
            <person name="Nishiyama T."/>
            <person name="Hasebe M."/>
            <person name="Maruyama T."/>
            <person name="Minagawa J."/>
            <person name="Obokata J."/>
            <person name="Shigenobu S."/>
        </authorList>
    </citation>
    <scope>NUCLEOTIDE SEQUENCE [LARGE SCALE GENOMIC DNA]</scope>
</reference>
<evidence type="ECO:0000256" key="1">
    <source>
        <dbReference type="SAM" id="MobiDB-lite"/>
    </source>
</evidence>
<comment type="caution">
    <text evidence="2">The sequence shown here is derived from an EMBL/GenBank/DDBJ whole genome shotgun (WGS) entry which is preliminary data.</text>
</comment>
<protein>
    <submittedName>
        <fullName evidence="2">Uncharacterized protein</fullName>
    </submittedName>
</protein>
<dbReference type="EMBL" id="BMAT01005886">
    <property type="protein sequence ID" value="GFS01643.1"/>
    <property type="molecule type" value="Genomic_DNA"/>
</dbReference>
<proteinExistence type="predicted"/>
<feature type="region of interest" description="Disordered" evidence="1">
    <location>
        <begin position="22"/>
        <end position="122"/>
    </location>
</feature>
<dbReference type="AlphaFoldDB" id="A0AAV4HW91"/>
<dbReference type="Proteomes" id="UP000762676">
    <property type="component" value="Unassembled WGS sequence"/>
</dbReference>
<accession>A0AAV4HW91</accession>
<keyword evidence="3" id="KW-1185">Reference proteome</keyword>
<feature type="compositionally biased region" description="Polar residues" evidence="1">
    <location>
        <begin position="94"/>
        <end position="122"/>
    </location>
</feature>
<feature type="compositionally biased region" description="Acidic residues" evidence="1">
    <location>
        <begin position="28"/>
        <end position="42"/>
    </location>
</feature>